<evidence type="ECO:0000313" key="8">
    <source>
        <dbReference type="EMBL" id="OOG23879.1"/>
    </source>
</evidence>
<dbReference type="InterPro" id="IPR003838">
    <property type="entry name" value="ABC3_permease_C"/>
</dbReference>
<reference evidence="8 9" key="1">
    <citation type="submission" date="2017-02" db="EMBL/GenBank/DDBJ databases">
        <title>Genomic diversity within the haloalkaliphilic genus Thioalkalivibrio.</title>
        <authorList>
            <person name="Ahn A.-C."/>
            <person name="Meier-Kolthoff J."/>
            <person name="Overmars L."/>
            <person name="Richter M."/>
            <person name="Woyke T."/>
            <person name="Sorokin D.Y."/>
            <person name="Muyzer G."/>
        </authorList>
    </citation>
    <scope>NUCLEOTIDE SEQUENCE [LARGE SCALE GENOMIC DNA]</scope>
    <source>
        <strain evidence="8 9">ALJD</strain>
    </source>
</reference>
<keyword evidence="9" id="KW-1185">Reference proteome</keyword>
<dbReference type="EMBL" id="MVBK01000057">
    <property type="protein sequence ID" value="OOG23879.1"/>
    <property type="molecule type" value="Genomic_DNA"/>
</dbReference>
<organism evidence="8 9">
    <name type="scientific">Thioalkalivibrio denitrificans</name>
    <dbReference type="NCBI Taxonomy" id="108003"/>
    <lineage>
        <taxon>Bacteria</taxon>
        <taxon>Pseudomonadati</taxon>
        <taxon>Pseudomonadota</taxon>
        <taxon>Gammaproteobacteria</taxon>
        <taxon>Chromatiales</taxon>
        <taxon>Ectothiorhodospiraceae</taxon>
        <taxon>Thioalkalivibrio</taxon>
    </lineage>
</organism>
<dbReference type="GO" id="GO:0005886">
    <property type="term" value="C:plasma membrane"/>
    <property type="evidence" value="ECO:0007669"/>
    <property type="project" value="UniProtKB-SubCell"/>
</dbReference>
<feature type="transmembrane region" description="Helical" evidence="6">
    <location>
        <begin position="21"/>
        <end position="43"/>
    </location>
</feature>
<dbReference type="STRING" id="108003.B1C78_10145"/>
<proteinExistence type="predicted"/>
<feature type="transmembrane region" description="Helical" evidence="6">
    <location>
        <begin position="258"/>
        <end position="281"/>
    </location>
</feature>
<evidence type="ECO:0000256" key="6">
    <source>
        <dbReference type="SAM" id="Phobius"/>
    </source>
</evidence>
<evidence type="ECO:0000259" key="7">
    <source>
        <dbReference type="Pfam" id="PF02687"/>
    </source>
</evidence>
<feature type="transmembrane region" description="Helical" evidence="6">
    <location>
        <begin position="393"/>
        <end position="413"/>
    </location>
</feature>
<evidence type="ECO:0000256" key="5">
    <source>
        <dbReference type="ARBA" id="ARBA00023136"/>
    </source>
</evidence>
<keyword evidence="2" id="KW-1003">Cell membrane</keyword>
<feature type="transmembrane region" description="Helical" evidence="6">
    <location>
        <begin position="301"/>
        <end position="328"/>
    </location>
</feature>
<evidence type="ECO:0000313" key="9">
    <source>
        <dbReference type="Proteomes" id="UP000189462"/>
    </source>
</evidence>
<gene>
    <name evidence="8" type="ORF">B1C78_10145</name>
</gene>
<dbReference type="OrthoDB" id="5292592at2"/>
<feature type="transmembrane region" description="Helical" evidence="6">
    <location>
        <begin position="425"/>
        <end position="447"/>
    </location>
</feature>
<evidence type="ECO:0000256" key="1">
    <source>
        <dbReference type="ARBA" id="ARBA00004651"/>
    </source>
</evidence>
<dbReference type="Proteomes" id="UP000189462">
    <property type="component" value="Unassembled WGS sequence"/>
</dbReference>
<keyword evidence="3 6" id="KW-0812">Transmembrane</keyword>
<keyword evidence="4 6" id="KW-1133">Transmembrane helix</keyword>
<feature type="domain" description="ABC3 transporter permease C-terminal" evidence="7">
    <location>
        <begin position="710"/>
        <end position="823"/>
    </location>
</feature>
<keyword evidence="5 6" id="KW-0472">Membrane</keyword>
<comment type="caution">
    <text evidence="8">The sequence shown here is derived from an EMBL/GenBank/DDBJ whole genome shotgun (WGS) entry which is preliminary data.</text>
</comment>
<dbReference type="Pfam" id="PF02687">
    <property type="entry name" value="FtsX"/>
    <property type="match status" value="2"/>
</dbReference>
<dbReference type="InterPro" id="IPR038766">
    <property type="entry name" value="Membrane_comp_ABC_pdt"/>
</dbReference>
<evidence type="ECO:0000256" key="3">
    <source>
        <dbReference type="ARBA" id="ARBA00022692"/>
    </source>
</evidence>
<sequence>MKAGAVRFSLRSLMREWRAGELQVLALAVVIAVAAVTSVGFFADKVQRAMLLQASELLGADLVVVSPEPIEPALREGAQAHGLETARFVTFPSVVLFGDAAQLAELKAVDGGYPLRGRLRTSEQPFGSEEEMEQGPAPGEVWVEARLFQQMEFEPGDLLQVGETELRVARVLTYEPDRGGALFLLAPRVMFNVEDVPATGLVTPASRVDHRLLVAGDEPAVNAYRAWAAERLEPNQRLEGIRDARPELRMAIERGEQFLGLAALVAVLLAGGAIGVAARYYSERQADAGAVMRCLGASRAFVVRVFALRLLWIAILSSLAGVLAGFAAQTVLTRLLGVWFPGGLPAASAWPVFSGLAIGLITVVGFALPSMLRVGRVPPLRVLRRELGAPPPSVWLVLGLAFLTLAVLLMWQIGDLRLVGRVLGGALITGLVLWGAAWGLILLLRPLRTRGGVALRFGLANLARRGSLSAVQLSAFGLGIMALLLLALVRVDMLAAWEQNFSDDAPNQFMINVQPDQVEPLQALFESRGLAKPVYHPMVRGRLIAINERAVNPEDYDNPRAERLAAREFNLSFRDAPQPGNHVVEGRWWRAGDDPRQWSVEDGLATTLGIELGDTLSFRVAGETVEGTVTNLRKVQWDSFNVNFFVVAPPELLTEMPATYITSFRLDDDGDGLLAAAVRQFPNVTVLDVRVLMERVRAITDRASLAVEYVFLFTLLAGVVMLFAAIQATRDVRQQETALLRTLGAGRRHVLAGLLAEFMVMGLLAGVLAAAGATLIGYVLAQQIFDLPFAVNPWLWIVGVGGGAAGVGLAGWLGARGVLRQPPLLTLRKGV</sequence>
<feature type="transmembrane region" description="Helical" evidence="6">
    <location>
        <begin position="348"/>
        <end position="372"/>
    </location>
</feature>
<dbReference type="PANTHER" id="PTHR30287">
    <property type="entry name" value="MEMBRANE COMPONENT OF PREDICTED ABC SUPERFAMILY METABOLITE UPTAKE TRANSPORTER"/>
    <property type="match status" value="1"/>
</dbReference>
<evidence type="ECO:0000256" key="2">
    <source>
        <dbReference type="ARBA" id="ARBA00022475"/>
    </source>
</evidence>
<dbReference type="AlphaFoldDB" id="A0A1V3NFJ1"/>
<feature type="domain" description="ABC3 transporter permease C-terminal" evidence="7">
    <location>
        <begin position="261"/>
        <end position="370"/>
    </location>
</feature>
<accession>A0A1V3NFJ1</accession>
<name>A0A1V3NFJ1_9GAMM</name>
<feature type="transmembrane region" description="Helical" evidence="6">
    <location>
        <begin position="468"/>
        <end position="489"/>
    </location>
</feature>
<protein>
    <submittedName>
        <fullName evidence="8">ABC transporter permease</fullName>
    </submittedName>
</protein>
<dbReference type="PANTHER" id="PTHR30287:SF1">
    <property type="entry name" value="INNER MEMBRANE PROTEIN"/>
    <property type="match status" value="1"/>
</dbReference>
<dbReference type="RefSeq" id="WP_077279035.1">
    <property type="nucleotide sequence ID" value="NZ_MVBK01000057.1"/>
</dbReference>
<feature type="transmembrane region" description="Helical" evidence="6">
    <location>
        <begin position="793"/>
        <end position="815"/>
    </location>
</feature>
<feature type="transmembrane region" description="Helical" evidence="6">
    <location>
        <begin position="709"/>
        <end position="729"/>
    </location>
</feature>
<comment type="subcellular location">
    <subcellularLocation>
        <location evidence="1">Cell membrane</location>
        <topology evidence="1">Multi-pass membrane protein</topology>
    </subcellularLocation>
</comment>
<evidence type="ECO:0000256" key="4">
    <source>
        <dbReference type="ARBA" id="ARBA00022989"/>
    </source>
</evidence>
<feature type="transmembrane region" description="Helical" evidence="6">
    <location>
        <begin position="750"/>
        <end position="781"/>
    </location>
</feature>